<dbReference type="PANTHER" id="PTHR30146:SF109">
    <property type="entry name" value="HTH-TYPE TRANSCRIPTIONAL REGULATOR GALS"/>
    <property type="match status" value="1"/>
</dbReference>
<protein>
    <submittedName>
        <fullName evidence="5">LacI family DNA-binding transcriptional regulator</fullName>
    </submittedName>
</protein>
<comment type="caution">
    <text evidence="5">The sequence shown here is derived from an EMBL/GenBank/DDBJ whole genome shotgun (WGS) entry which is preliminary data.</text>
</comment>
<dbReference type="GO" id="GO:0000976">
    <property type="term" value="F:transcription cis-regulatory region binding"/>
    <property type="evidence" value="ECO:0007669"/>
    <property type="project" value="TreeGrafter"/>
</dbReference>
<dbReference type="PANTHER" id="PTHR30146">
    <property type="entry name" value="LACI-RELATED TRANSCRIPTIONAL REPRESSOR"/>
    <property type="match status" value="1"/>
</dbReference>
<dbReference type="Pfam" id="PF13377">
    <property type="entry name" value="Peripla_BP_3"/>
    <property type="match status" value="1"/>
</dbReference>
<evidence type="ECO:0000256" key="1">
    <source>
        <dbReference type="ARBA" id="ARBA00023015"/>
    </source>
</evidence>
<accession>A0A4R9BIY1</accession>
<dbReference type="GO" id="GO:0003700">
    <property type="term" value="F:DNA-binding transcription factor activity"/>
    <property type="evidence" value="ECO:0007669"/>
    <property type="project" value="TreeGrafter"/>
</dbReference>
<dbReference type="SUPFAM" id="SSF47413">
    <property type="entry name" value="lambda repressor-like DNA-binding domains"/>
    <property type="match status" value="1"/>
</dbReference>
<evidence type="ECO:0000313" key="6">
    <source>
        <dbReference type="Proteomes" id="UP000297626"/>
    </source>
</evidence>
<dbReference type="InterPro" id="IPR010982">
    <property type="entry name" value="Lambda_DNA-bd_dom_sf"/>
</dbReference>
<dbReference type="CDD" id="cd01392">
    <property type="entry name" value="HTH_LacI"/>
    <property type="match status" value="1"/>
</dbReference>
<dbReference type="InterPro" id="IPR028082">
    <property type="entry name" value="Peripla_BP_I"/>
</dbReference>
<keyword evidence="2 5" id="KW-0238">DNA-binding</keyword>
<sequence length="333" mass="36094">MIAEEVGVHVSTVSRVLTAADADVSRWAAPNTAERIRDTARKRGYHRNVYASNLRTARSNLVGVIVPRLQDFVLATVYEGIEEAAIENGLSTFVTNSLDREEDQRTRTEMMLERRVGGLIFGDAHLDNPFLDEIRSRGVPTVLVSRHSGDHVSVTCNDYLGGRLVGEHLLALGRRDVAILAGMSFASTGQDRTQGVIDAYRDAGILIPPDRVVHGGFDAAGGRAGAEAILATRKYPDAIFATNDFAAIGALGVLRDRGLSVPDDVALVGYNDTPLAREMMVPLTTVRSPMHQMGRRALEMLISVMDGKTISSERLDPTLIIRTSTSARADETG</sequence>
<dbReference type="InterPro" id="IPR046335">
    <property type="entry name" value="LacI/GalR-like_sensor"/>
</dbReference>
<dbReference type="CDD" id="cd06285">
    <property type="entry name" value="PBP1_LacI-like"/>
    <property type="match status" value="1"/>
</dbReference>
<name>A0A4R9BIY1_9MICO</name>
<evidence type="ECO:0000256" key="2">
    <source>
        <dbReference type="ARBA" id="ARBA00023125"/>
    </source>
</evidence>
<dbReference type="Gene3D" id="1.10.260.40">
    <property type="entry name" value="lambda repressor-like DNA-binding domains"/>
    <property type="match status" value="1"/>
</dbReference>
<dbReference type="Proteomes" id="UP000297626">
    <property type="component" value="Unassembled WGS sequence"/>
</dbReference>
<dbReference type="SUPFAM" id="SSF53822">
    <property type="entry name" value="Periplasmic binding protein-like I"/>
    <property type="match status" value="1"/>
</dbReference>
<dbReference type="AlphaFoldDB" id="A0A4R9BIY1"/>
<reference evidence="5 6" key="1">
    <citation type="submission" date="2019-03" db="EMBL/GenBank/DDBJ databases">
        <title>Genomics of glacier-inhabiting Cryobacterium strains.</title>
        <authorList>
            <person name="Liu Q."/>
            <person name="Xin Y.-H."/>
        </authorList>
    </citation>
    <scope>NUCLEOTIDE SEQUENCE [LARGE SCALE GENOMIC DNA]</scope>
    <source>
        <strain evidence="5 6">Sr54</strain>
    </source>
</reference>
<dbReference type="EMBL" id="SOHN01000018">
    <property type="protein sequence ID" value="TFD85278.1"/>
    <property type="molecule type" value="Genomic_DNA"/>
</dbReference>
<dbReference type="PROSITE" id="PS50932">
    <property type="entry name" value="HTH_LACI_2"/>
    <property type="match status" value="1"/>
</dbReference>
<proteinExistence type="predicted"/>
<dbReference type="InterPro" id="IPR000843">
    <property type="entry name" value="HTH_LacI"/>
</dbReference>
<gene>
    <name evidence="5" type="ORF">E3T51_15325</name>
</gene>
<dbReference type="SMART" id="SM00354">
    <property type="entry name" value="HTH_LACI"/>
    <property type="match status" value="1"/>
</dbReference>
<evidence type="ECO:0000313" key="5">
    <source>
        <dbReference type="EMBL" id="TFD85278.1"/>
    </source>
</evidence>
<keyword evidence="3" id="KW-0804">Transcription</keyword>
<keyword evidence="6" id="KW-1185">Reference proteome</keyword>
<evidence type="ECO:0000256" key="3">
    <source>
        <dbReference type="ARBA" id="ARBA00023163"/>
    </source>
</evidence>
<dbReference type="Gene3D" id="3.40.50.2300">
    <property type="match status" value="2"/>
</dbReference>
<feature type="domain" description="HTH lacI-type" evidence="4">
    <location>
        <begin position="1"/>
        <end position="56"/>
    </location>
</feature>
<evidence type="ECO:0000259" key="4">
    <source>
        <dbReference type="PROSITE" id="PS50932"/>
    </source>
</evidence>
<organism evidence="5 6">
    <name type="scientific">Cryobacterium serini</name>
    <dbReference type="NCBI Taxonomy" id="1259201"/>
    <lineage>
        <taxon>Bacteria</taxon>
        <taxon>Bacillati</taxon>
        <taxon>Actinomycetota</taxon>
        <taxon>Actinomycetes</taxon>
        <taxon>Micrococcales</taxon>
        <taxon>Microbacteriaceae</taxon>
        <taxon>Cryobacterium</taxon>
    </lineage>
</organism>
<keyword evidence="1" id="KW-0805">Transcription regulation</keyword>